<evidence type="ECO:0000256" key="1">
    <source>
        <dbReference type="ARBA" id="ARBA00022729"/>
    </source>
</evidence>
<sequence length="107" mass="12330">MEGKMIRRKFMVPVSATHMLSAIFFLCKTFELGFFNPDGRFNNGKYIGIWYYLLKPQRVVWVANRDSPLPLSDPPFGVFAFKDDGMVMKLMDSWNLVLSDNISGEIL</sequence>
<accession>A0A438G253</accession>
<comment type="caution">
    <text evidence="3">The sequence shown here is derived from an EMBL/GenBank/DDBJ whole genome shotgun (WGS) entry which is preliminary data.</text>
</comment>
<gene>
    <name evidence="3" type="ORF">CK203_065320</name>
</gene>
<reference evidence="3 4" key="1">
    <citation type="journal article" date="2018" name="PLoS Genet.">
        <title>Population sequencing reveals clonal diversity and ancestral inbreeding in the grapevine cultivar Chardonnay.</title>
        <authorList>
            <person name="Roach M.J."/>
            <person name="Johnson D.L."/>
            <person name="Bohlmann J."/>
            <person name="van Vuuren H.J."/>
            <person name="Jones S.J."/>
            <person name="Pretorius I.S."/>
            <person name="Schmidt S.A."/>
            <person name="Borneman A.R."/>
        </authorList>
    </citation>
    <scope>NUCLEOTIDE SEQUENCE [LARGE SCALE GENOMIC DNA]</scope>
    <source>
        <strain evidence="4">cv. Chardonnay</strain>
        <tissue evidence="3">Leaf</tissue>
    </source>
</reference>
<evidence type="ECO:0000256" key="2">
    <source>
        <dbReference type="ARBA" id="ARBA00023157"/>
    </source>
</evidence>
<evidence type="ECO:0000313" key="4">
    <source>
        <dbReference type="Proteomes" id="UP000288805"/>
    </source>
</evidence>
<dbReference type="PANTHER" id="PTHR32444">
    <property type="entry name" value="BULB-TYPE LECTIN DOMAIN-CONTAINING PROTEIN"/>
    <property type="match status" value="1"/>
</dbReference>
<dbReference type="PANTHER" id="PTHR32444:SF247">
    <property type="entry name" value="OS01G0958200 PROTEIN"/>
    <property type="match status" value="1"/>
</dbReference>
<dbReference type="AlphaFoldDB" id="A0A438G253"/>
<name>A0A438G253_VITVI</name>
<proteinExistence type="predicted"/>
<dbReference type="SUPFAM" id="SSF51110">
    <property type="entry name" value="alpha-D-mannose-specific plant lectins"/>
    <property type="match status" value="1"/>
</dbReference>
<protein>
    <recommendedName>
        <fullName evidence="5">Bulb-type lectin domain-containing protein</fullName>
    </recommendedName>
</protein>
<dbReference type="InterPro" id="IPR036426">
    <property type="entry name" value="Bulb-type_lectin_dom_sf"/>
</dbReference>
<dbReference type="EMBL" id="QGNW01000674">
    <property type="protein sequence ID" value="RVW66289.1"/>
    <property type="molecule type" value="Genomic_DNA"/>
</dbReference>
<evidence type="ECO:0000313" key="3">
    <source>
        <dbReference type="EMBL" id="RVW66289.1"/>
    </source>
</evidence>
<keyword evidence="1" id="KW-0732">Signal</keyword>
<evidence type="ECO:0008006" key="5">
    <source>
        <dbReference type="Google" id="ProtNLM"/>
    </source>
</evidence>
<organism evidence="3 4">
    <name type="scientific">Vitis vinifera</name>
    <name type="common">Grape</name>
    <dbReference type="NCBI Taxonomy" id="29760"/>
    <lineage>
        <taxon>Eukaryota</taxon>
        <taxon>Viridiplantae</taxon>
        <taxon>Streptophyta</taxon>
        <taxon>Embryophyta</taxon>
        <taxon>Tracheophyta</taxon>
        <taxon>Spermatophyta</taxon>
        <taxon>Magnoliopsida</taxon>
        <taxon>eudicotyledons</taxon>
        <taxon>Gunneridae</taxon>
        <taxon>Pentapetalae</taxon>
        <taxon>rosids</taxon>
        <taxon>Vitales</taxon>
        <taxon>Vitaceae</taxon>
        <taxon>Viteae</taxon>
        <taxon>Vitis</taxon>
    </lineage>
</organism>
<keyword evidence="2" id="KW-1015">Disulfide bond</keyword>
<dbReference type="Proteomes" id="UP000288805">
    <property type="component" value="Unassembled WGS sequence"/>
</dbReference>